<reference evidence="2 3" key="2">
    <citation type="submission" date="2018-06" db="EMBL/GenBank/DDBJ databases">
        <title>Comparative genomics of rhizobia nodulating Arachis hypogaea in China.</title>
        <authorList>
            <person name="Li Y."/>
        </authorList>
    </citation>
    <scope>NUCLEOTIDE SEQUENCE [LARGE SCALE GENOMIC DNA]</scope>
    <source>
        <strain evidence="2 3">CCBAU 51658</strain>
    </source>
</reference>
<organism evidence="1 4">
    <name type="scientific">Bradyrhizobium guangdongense</name>
    <dbReference type="NCBI Taxonomy" id="1325090"/>
    <lineage>
        <taxon>Bacteria</taxon>
        <taxon>Pseudomonadati</taxon>
        <taxon>Pseudomonadota</taxon>
        <taxon>Alphaproteobacteria</taxon>
        <taxon>Hyphomicrobiales</taxon>
        <taxon>Nitrobacteraceae</taxon>
        <taxon>Bradyrhizobium</taxon>
    </lineage>
</organism>
<dbReference type="SUPFAM" id="SSF51197">
    <property type="entry name" value="Clavaminate synthase-like"/>
    <property type="match status" value="1"/>
</dbReference>
<dbReference type="Gene3D" id="2.60.120.620">
    <property type="entry name" value="q2cbj1_9rhob like domain"/>
    <property type="match status" value="1"/>
</dbReference>
<reference evidence="1" key="3">
    <citation type="submission" date="2022-12" db="EMBL/GenBank/DDBJ databases">
        <authorList>
            <person name="Sun Q."/>
            <person name="Zhou Y."/>
        </authorList>
    </citation>
    <scope>NUCLEOTIDE SEQUENCE</scope>
    <source>
        <strain evidence="1">CGMCC 1.15034</strain>
    </source>
</reference>
<sequence>MTSHPYSYNHLPVIDYPNHPAYGTAFPKPSLGERAAALAKFASGFAMITARLMADYEHLPRPSDKSHKVAELVRRSPTYLRLVATQKLRRLTRRATEPRTTAGANVLKTLKRDGIAGFHLSPEQLGRIRDLLAPHYRTLEARLAQKTPDQRHFDETRLWLDKDAFPELYAYFNQLGSELGVIDAASAYLDRPVAIAHVVPQINDPSDAFWANHFRDVGVVDSPCDYCHVDATYNLLKFIIYVSEVGPENGPFTYVRGTHRASRNFWDGLIRRANDYASLSSTKPQNRRLFNALPKFLQRKAAFGVDLPAGSEYADAILDNEWRVTSDQGDAVLFDPFGIHRGGMVRSGRRLVVTMMLTEPT</sequence>
<dbReference type="AlphaFoldDB" id="A0A410V4P3"/>
<dbReference type="RefSeq" id="WP_128965297.1">
    <property type="nucleotide sequence ID" value="NZ_BMHC01000014.1"/>
</dbReference>
<dbReference type="GO" id="GO:0016706">
    <property type="term" value="F:2-oxoglutarate-dependent dioxygenase activity"/>
    <property type="evidence" value="ECO:0007669"/>
    <property type="project" value="UniProtKB-ARBA"/>
</dbReference>
<name>A0A410V4P3_9BRAD</name>
<proteinExistence type="predicted"/>
<protein>
    <recommendedName>
        <fullName evidence="5">Phytanoyl-CoA dioxygenase</fullName>
    </recommendedName>
</protein>
<keyword evidence="3" id="KW-1185">Reference proteome</keyword>
<dbReference type="OrthoDB" id="8186556at2"/>
<evidence type="ECO:0000313" key="1">
    <source>
        <dbReference type="EMBL" id="GGI29226.1"/>
    </source>
</evidence>
<dbReference type="InterPro" id="IPR008775">
    <property type="entry name" value="Phytyl_CoA_dOase-like"/>
</dbReference>
<evidence type="ECO:0000313" key="2">
    <source>
        <dbReference type="EMBL" id="QOZ63742.1"/>
    </source>
</evidence>
<dbReference type="EMBL" id="BMHC01000014">
    <property type="protein sequence ID" value="GGI29226.1"/>
    <property type="molecule type" value="Genomic_DNA"/>
</dbReference>
<evidence type="ECO:0000313" key="4">
    <source>
        <dbReference type="Proteomes" id="UP000625079"/>
    </source>
</evidence>
<evidence type="ECO:0000313" key="3">
    <source>
        <dbReference type="Proteomes" id="UP000593880"/>
    </source>
</evidence>
<evidence type="ECO:0008006" key="5">
    <source>
        <dbReference type="Google" id="ProtNLM"/>
    </source>
</evidence>
<reference evidence="1" key="1">
    <citation type="journal article" date="2014" name="Int. J. Syst. Evol. Microbiol.">
        <title>Complete genome sequence of Corynebacterium casei LMG S-19264T (=DSM 44701T), isolated from a smear-ripened cheese.</title>
        <authorList>
            <consortium name="US DOE Joint Genome Institute (JGI-PGF)"/>
            <person name="Walter F."/>
            <person name="Albersmeier A."/>
            <person name="Kalinowski J."/>
            <person name="Ruckert C."/>
        </authorList>
    </citation>
    <scope>NUCLEOTIDE SEQUENCE</scope>
    <source>
        <strain evidence="1">CGMCC 1.15034</strain>
    </source>
</reference>
<accession>A0A410V4P3</accession>
<dbReference type="Proteomes" id="UP000593880">
    <property type="component" value="Chromosome"/>
</dbReference>
<gene>
    <name evidence="1" type="ORF">GCM10010987_53350</name>
    <name evidence="2" type="ORF">XH86_13845</name>
</gene>
<dbReference type="EMBL" id="CP030057">
    <property type="protein sequence ID" value="QOZ63742.1"/>
    <property type="molecule type" value="Genomic_DNA"/>
</dbReference>
<dbReference type="Pfam" id="PF05721">
    <property type="entry name" value="PhyH"/>
    <property type="match status" value="1"/>
</dbReference>
<dbReference type="Proteomes" id="UP000625079">
    <property type="component" value="Unassembled WGS sequence"/>
</dbReference>